<dbReference type="PANTHER" id="PTHR46118">
    <property type="entry name" value="PROTEIN ABHD11"/>
    <property type="match status" value="1"/>
</dbReference>
<feature type="domain" description="AB hydrolase-1" evidence="3">
    <location>
        <begin position="5"/>
        <end position="207"/>
    </location>
</feature>
<dbReference type="Proteomes" id="UP000310158">
    <property type="component" value="Unassembled WGS sequence"/>
</dbReference>
<protein>
    <recommendedName>
        <fullName evidence="3">AB hydrolase-1 domain-containing protein</fullName>
    </recommendedName>
</protein>
<evidence type="ECO:0000259" key="3">
    <source>
        <dbReference type="Pfam" id="PF00561"/>
    </source>
</evidence>
<comment type="caution">
    <text evidence="4">The sequence shown here is derived from an EMBL/GenBank/DDBJ whole genome shotgun (WGS) entry which is preliminary data.</text>
</comment>
<keyword evidence="5" id="KW-1185">Reference proteome</keyword>
<organism evidence="4 5">
    <name type="scientific">Bondarzewia mesenterica</name>
    <dbReference type="NCBI Taxonomy" id="1095465"/>
    <lineage>
        <taxon>Eukaryota</taxon>
        <taxon>Fungi</taxon>
        <taxon>Dikarya</taxon>
        <taxon>Basidiomycota</taxon>
        <taxon>Agaricomycotina</taxon>
        <taxon>Agaricomycetes</taxon>
        <taxon>Russulales</taxon>
        <taxon>Bondarzewiaceae</taxon>
        <taxon>Bondarzewia</taxon>
    </lineage>
</organism>
<dbReference type="PANTHER" id="PTHR46118:SF4">
    <property type="entry name" value="PROTEIN ABHD11"/>
    <property type="match status" value="1"/>
</dbReference>
<dbReference type="Pfam" id="PF00561">
    <property type="entry name" value="Abhydrolase_1"/>
    <property type="match status" value="1"/>
</dbReference>
<keyword evidence="2" id="KW-0378">Hydrolase</keyword>
<evidence type="ECO:0000256" key="2">
    <source>
        <dbReference type="ARBA" id="ARBA00022801"/>
    </source>
</evidence>
<reference evidence="4 5" key="1">
    <citation type="submission" date="2019-02" db="EMBL/GenBank/DDBJ databases">
        <title>Genome sequencing of the rare red list fungi Bondarzewia mesenterica.</title>
        <authorList>
            <person name="Buettner E."/>
            <person name="Kellner H."/>
        </authorList>
    </citation>
    <scope>NUCLEOTIDE SEQUENCE [LARGE SCALE GENOMIC DNA]</scope>
    <source>
        <strain evidence="4 5">DSM 108281</strain>
    </source>
</reference>
<proteinExistence type="inferred from homology"/>
<dbReference type="GO" id="GO:0052689">
    <property type="term" value="F:carboxylic ester hydrolase activity"/>
    <property type="evidence" value="ECO:0007669"/>
    <property type="project" value="TreeGrafter"/>
</dbReference>
<dbReference type="OrthoDB" id="8119704at2759"/>
<name>A0A4S4LXD6_9AGAM</name>
<dbReference type="EMBL" id="SGPL01000127">
    <property type="protein sequence ID" value="THH17065.1"/>
    <property type="molecule type" value="Genomic_DNA"/>
</dbReference>
<dbReference type="GO" id="GO:0005739">
    <property type="term" value="C:mitochondrion"/>
    <property type="evidence" value="ECO:0007669"/>
    <property type="project" value="TreeGrafter"/>
</dbReference>
<accession>A0A4S4LXD6</accession>
<evidence type="ECO:0000313" key="4">
    <source>
        <dbReference type="EMBL" id="THH17065.1"/>
    </source>
</evidence>
<dbReference type="SUPFAM" id="SSF53474">
    <property type="entry name" value="alpha/beta-Hydrolases"/>
    <property type="match status" value="1"/>
</dbReference>
<evidence type="ECO:0000256" key="1">
    <source>
        <dbReference type="ARBA" id="ARBA00008645"/>
    </source>
</evidence>
<evidence type="ECO:0000313" key="5">
    <source>
        <dbReference type="Proteomes" id="UP000310158"/>
    </source>
</evidence>
<dbReference type="Gene3D" id="3.40.50.1820">
    <property type="entry name" value="alpha/beta hydrolase"/>
    <property type="match status" value="1"/>
</dbReference>
<gene>
    <name evidence="4" type="ORF">EW146_g3676</name>
</gene>
<dbReference type="InterPro" id="IPR000073">
    <property type="entry name" value="AB_hydrolase_1"/>
</dbReference>
<comment type="similarity">
    <text evidence="1">Belongs to the AB hydrolase superfamily.</text>
</comment>
<dbReference type="AlphaFoldDB" id="A0A4S4LXD6"/>
<dbReference type="InterPro" id="IPR029058">
    <property type="entry name" value="AB_hydrolase_fold"/>
</dbReference>
<sequence>MLYKDLRNHGSSPHAEPMTYEAMAADVLHFCENHSLSNISLLGHSMGGKVAMSLALSATLPSDLLTHLIIADIAPSRGALSPEFQSYVRAMREIEEKAVSSRKEAQEILTSYESDPVIRAFLLTNLDTKTHPLKFRIPLDIVGSSIPNIGSFPYQPGERTWNGKTLFIKGTKSKFINNRNLPVAKQFFPNMSLRTLDADHWVHAERPNEFRQFVEDFIQDSDKFDIYSTSTDGN</sequence>